<protein>
    <submittedName>
        <fullName evidence="1">Uncharacterized protein</fullName>
    </submittedName>
</protein>
<comment type="caution">
    <text evidence="1">The sequence shown here is derived from an EMBL/GenBank/DDBJ whole genome shotgun (WGS) entry which is preliminary data.</text>
</comment>
<organism evidence="1 2">
    <name type="scientific">Aureobasidium melanogenum</name>
    <name type="common">Aureobasidium pullulans var. melanogenum</name>
    <dbReference type="NCBI Taxonomy" id="46634"/>
    <lineage>
        <taxon>Eukaryota</taxon>
        <taxon>Fungi</taxon>
        <taxon>Dikarya</taxon>
        <taxon>Ascomycota</taxon>
        <taxon>Pezizomycotina</taxon>
        <taxon>Dothideomycetes</taxon>
        <taxon>Dothideomycetidae</taxon>
        <taxon>Dothideales</taxon>
        <taxon>Saccotheciaceae</taxon>
        <taxon>Aureobasidium</taxon>
    </lineage>
</organism>
<sequence length="158" mass="17897">MEEQSKIMQDITALEQDELPYFPRAAFDLLVRRYDRGEDEQCIEGCQYVLSTYSISGILSMKLCVLISMSSKDWHDAEHYRKRAEHLYAILLDYQDATDTEAVSQAGNTSTLELLQTESHDPEKPTISRIYNLPIRVAGTIVRGSSRPQNPVPEAGNT</sequence>
<evidence type="ECO:0000313" key="2">
    <source>
        <dbReference type="Proteomes" id="UP000729357"/>
    </source>
</evidence>
<accession>A0A9P8FX02</accession>
<proteinExistence type="predicted"/>
<reference evidence="1" key="1">
    <citation type="journal article" date="2021" name="J Fungi (Basel)">
        <title>Virulence traits and population genomics of the black yeast Aureobasidium melanogenum.</title>
        <authorList>
            <person name="Cernosa A."/>
            <person name="Sun X."/>
            <person name="Gostincar C."/>
            <person name="Fang C."/>
            <person name="Gunde-Cimerman N."/>
            <person name="Song Z."/>
        </authorList>
    </citation>
    <scope>NUCLEOTIDE SEQUENCE</scope>
    <source>
        <strain evidence="1">EXF-9298</strain>
    </source>
</reference>
<evidence type="ECO:0000313" key="1">
    <source>
        <dbReference type="EMBL" id="KAG9984630.1"/>
    </source>
</evidence>
<gene>
    <name evidence="1" type="ORF">KCU98_g5284</name>
</gene>
<keyword evidence="2" id="KW-1185">Reference proteome</keyword>
<name>A0A9P8FX02_AURME</name>
<dbReference type="EMBL" id="JAHFXS010000474">
    <property type="protein sequence ID" value="KAG9984630.1"/>
    <property type="molecule type" value="Genomic_DNA"/>
</dbReference>
<dbReference type="Proteomes" id="UP000729357">
    <property type="component" value="Unassembled WGS sequence"/>
</dbReference>
<reference evidence="1" key="2">
    <citation type="submission" date="2021-08" db="EMBL/GenBank/DDBJ databases">
        <authorList>
            <person name="Gostincar C."/>
            <person name="Sun X."/>
            <person name="Song Z."/>
            <person name="Gunde-Cimerman N."/>
        </authorList>
    </citation>
    <scope>NUCLEOTIDE SEQUENCE</scope>
    <source>
        <strain evidence="1">EXF-9298</strain>
    </source>
</reference>
<dbReference type="AlphaFoldDB" id="A0A9P8FX02"/>
<feature type="non-terminal residue" evidence="1">
    <location>
        <position position="158"/>
    </location>
</feature>